<dbReference type="NCBIfam" id="NF038029">
    <property type="entry name" value="LP_plasma"/>
    <property type="match status" value="1"/>
</dbReference>
<dbReference type="InterPro" id="IPR054816">
    <property type="entry name" value="Lipoprotein_mollicutes-type_CS"/>
</dbReference>
<dbReference type="PROSITE" id="PS51257">
    <property type="entry name" value="PROKAR_LIPOPROTEIN"/>
    <property type="match status" value="1"/>
</dbReference>
<evidence type="ECO:0000256" key="2">
    <source>
        <dbReference type="SAM" id="SignalP"/>
    </source>
</evidence>
<evidence type="ECO:0000256" key="1">
    <source>
        <dbReference type="SAM" id="MobiDB-lite"/>
    </source>
</evidence>
<feature type="chain" id="PRO_5024922001" description="Lipoprotein" evidence="2">
    <location>
        <begin position="20"/>
        <end position="197"/>
    </location>
</feature>
<name>A0A654IQM6_9MOLU</name>
<dbReference type="NCBIfam" id="NF045726">
    <property type="entry name" value="XXplasma_LP"/>
    <property type="match status" value="1"/>
</dbReference>
<evidence type="ECO:0008006" key="4">
    <source>
        <dbReference type="Google" id="ProtNLM"/>
    </source>
</evidence>
<protein>
    <recommendedName>
        <fullName evidence="4">Lipoprotein</fullName>
    </recommendedName>
</protein>
<organism evidence="3">
    <name type="scientific">Mycoplasma feriruminatoris</name>
    <dbReference type="NCBI Taxonomy" id="1179777"/>
    <lineage>
        <taxon>Bacteria</taxon>
        <taxon>Bacillati</taxon>
        <taxon>Mycoplasmatota</taxon>
        <taxon>Mollicutes</taxon>
        <taxon>Mycoplasmataceae</taxon>
        <taxon>Mycoplasma</taxon>
    </lineage>
</organism>
<proteinExistence type="predicted"/>
<accession>A0A654IQM6</accession>
<feature type="region of interest" description="Disordered" evidence="1">
    <location>
        <begin position="29"/>
        <end position="54"/>
    </location>
</feature>
<dbReference type="AlphaFoldDB" id="A0A654IQM6"/>
<sequence>MKKLLTILGSVGLIATTSAAVVACGDKMPKNAEKKETKQEKKEQKVEKAVEKKEEGEKFPKQKLDLGAFFKNEGRYNSFSQYEIKNKIAKLTNTDISTLTDLNIEYEDEKGTGTVKSTKYTDTLNFSFSNILDLGEFKKENKTVVPQLEVKKKLAKTLKYEEKDLVGLEVTYGEKEGNGTVKSAKTRGTLKFKFTIK</sequence>
<keyword evidence="2" id="KW-0732">Signal</keyword>
<gene>
    <name evidence="3" type="ORF">MF5582_00936</name>
</gene>
<feature type="signal peptide" evidence="2">
    <location>
        <begin position="1"/>
        <end position="19"/>
    </location>
</feature>
<evidence type="ECO:0000313" key="3">
    <source>
        <dbReference type="EMBL" id="VZS01040.1"/>
    </source>
</evidence>
<dbReference type="EMBL" id="LR739237">
    <property type="protein sequence ID" value="VZS01040.1"/>
    <property type="molecule type" value="Genomic_DNA"/>
</dbReference>
<reference evidence="3" key="1">
    <citation type="submission" date="2019-11" db="EMBL/GenBank/DDBJ databases">
        <authorList>
            <person name="Falquet L."/>
            <person name="Falquet L."/>
        </authorList>
    </citation>
    <scope>NUCLEOTIDE SEQUENCE</scope>
    <source>
        <strain evidence="3">14/OD_0492</strain>
    </source>
</reference>